<dbReference type="EMBL" id="JBHRTA010000061">
    <property type="protein sequence ID" value="MFC3199905.1"/>
    <property type="molecule type" value="Genomic_DNA"/>
</dbReference>
<name>A0ABV7JP75_9SPHI</name>
<gene>
    <name evidence="1" type="ORF">ACFOET_19960</name>
</gene>
<dbReference type="Proteomes" id="UP001595526">
    <property type="component" value="Unassembled WGS sequence"/>
</dbReference>
<protein>
    <recommendedName>
        <fullName evidence="3">DUF4625 domain-containing protein</fullName>
    </recommendedName>
</protein>
<sequence>MKTDAHILVLHLDTELTAPAGHYHVRLKVVDQAGKENEFEEHFDK</sequence>
<organism evidence="1 2">
    <name type="scientific">Parapedobacter deserti</name>
    <dbReference type="NCBI Taxonomy" id="1912957"/>
    <lineage>
        <taxon>Bacteria</taxon>
        <taxon>Pseudomonadati</taxon>
        <taxon>Bacteroidota</taxon>
        <taxon>Sphingobacteriia</taxon>
        <taxon>Sphingobacteriales</taxon>
        <taxon>Sphingobacteriaceae</taxon>
        <taxon>Parapedobacter</taxon>
    </lineage>
</organism>
<reference evidence="2" key="1">
    <citation type="journal article" date="2019" name="Int. J. Syst. Evol. Microbiol.">
        <title>The Global Catalogue of Microorganisms (GCM) 10K type strain sequencing project: providing services to taxonomists for standard genome sequencing and annotation.</title>
        <authorList>
            <consortium name="The Broad Institute Genomics Platform"/>
            <consortium name="The Broad Institute Genome Sequencing Center for Infectious Disease"/>
            <person name="Wu L."/>
            <person name="Ma J."/>
        </authorList>
    </citation>
    <scope>NUCLEOTIDE SEQUENCE [LARGE SCALE GENOMIC DNA]</scope>
    <source>
        <strain evidence="2">KCTC 52416</strain>
    </source>
</reference>
<evidence type="ECO:0000313" key="1">
    <source>
        <dbReference type="EMBL" id="MFC3199905.1"/>
    </source>
</evidence>
<keyword evidence="2" id="KW-1185">Reference proteome</keyword>
<accession>A0ABV7JP75</accession>
<evidence type="ECO:0008006" key="3">
    <source>
        <dbReference type="Google" id="ProtNLM"/>
    </source>
</evidence>
<dbReference type="RefSeq" id="WP_379025982.1">
    <property type="nucleotide sequence ID" value="NZ_JBHRTA010000061.1"/>
</dbReference>
<comment type="caution">
    <text evidence="1">The sequence shown here is derived from an EMBL/GenBank/DDBJ whole genome shotgun (WGS) entry which is preliminary data.</text>
</comment>
<proteinExistence type="predicted"/>
<evidence type="ECO:0000313" key="2">
    <source>
        <dbReference type="Proteomes" id="UP001595526"/>
    </source>
</evidence>